<dbReference type="Proteomes" id="UP000525298">
    <property type="component" value="Unassembled WGS sequence"/>
</dbReference>
<evidence type="ECO:0000256" key="1">
    <source>
        <dbReference type="SAM" id="SignalP"/>
    </source>
</evidence>
<gene>
    <name evidence="3" type="ORF">HNR65_000868</name>
</gene>
<organism evidence="3 4">
    <name type="scientific">Desulfosalsimonas propionicica</name>
    <dbReference type="NCBI Taxonomy" id="332175"/>
    <lineage>
        <taxon>Bacteria</taxon>
        <taxon>Pseudomonadati</taxon>
        <taxon>Thermodesulfobacteriota</taxon>
        <taxon>Desulfobacteria</taxon>
        <taxon>Desulfobacterales</taxon>
        <taxon>Desulfosalsimonadaceae</taxon>
        <taxon>Desulfosalsimonas</taxon>
    </lineage>
</organism>
<dbReference type="Gene3D" id="3.40.190.10">
    <property type="entry name" value="Periplasmic binding protein-like II"/>
    <property type="match status" value="2"/>
</dbReference>
<evidence type="ECO:0000313" key="4">
    <source>
        <dbReference type="Proteomes" id="UP000525298"/>
    </source>
</evidence>
<dbReference type="AlphaFoldDB" id="A0A7W0HJU3"/>
<protein>
    <submittedName>
        <fullName evidence="3">Tungstate transport system substrate-binding protein</fullName>
    </submittedName>
</protein>
<keyword evidence="4" id="KW-1185">Reference proteome</keyword>
<keyword evidence="1" id="KW-0732">Signal</keyword>
<dbReference type="PANTHER" id="PTHR37945:SF1">
    <property type="entry name" value="EXTRACELLULAR TUNGSTATE BINDING PROTEIN"/>
    <property type="match status" value="1"/>
</dbReference>
<sequence length="279" mass="30418">MKIQFTACKAVFLGACILMLMCRPGWTASPELLMATTTSTDNTGLLDYLAPHFTEATGIEIKWTATGTGKALELGKRCDVDVLLVHAPDAEKQYVADGYGINRQPIMYNDFVVIGPKSDPADIRGKTTKAALNAIRASGSRFVSRGDDSGTHKKEIALWQAAGLTPPDRESWYIQTGQGMLPSINIAAEQSGYILTDRGTYIKYAHDKGGNPPLIIVVEGGDMLRNQYSVIQVSPENCPDVRAEKARAFSGWIAGQHAQQLIDGFRLLDKKLFIPNADQ</sequence>
<dbReference type="Pfam" id="PF12849">
    <property type="entry name" value="PBP_like_2"/>
    <property type="match status" value="1"/>
</dbReference>
<proteinExistence type="predicted"/>
<name>A0A7W0HJU3_9BACT</name>
<dbReference type="PANTHER" id="PTHR37945">
    <property type="entry name" value="EXTRACELLULAR TUNGSTATE BINDING PROTEIN"/>
    <property type="match status" value="1"/>
</dbReference>
<evidence type="ECO:0000313" key="3">
    <source>
        <dbReference type="EMBL" id="MBA2880550.1"/>
    </source>
</evidence>
<feature type="domain" description="PBP" evidence="2">
    <location>
        <begin position="29"/>
        <end position="254"/>
    </location>
</feature>
<accession>A0A7W0HJU3</accession>
<dbReference type="InterPro" id="IPR052738">
    <property type="entry name" value="ABC-Tungstate_binding"/>
</dbReference>
<feature type="signal peptide" evidence="1">
    <location>
        <begin position="1"/>
        <end position="28"/>
    </location>
</feature>
<feature type="chain" id="PRO_5030625279" evidence="1">
    <location>
        <begin position="29"/>
        <end position="279"/>
    </location>
</feature>
<evidence type="ECO:0000259" key="2">
    <source>
        <dbReference type="Pfam" id="PF12849"/>
    </source>
</evidence>
<dbReference type="InterPro" id="IPR024370">
    <property type="entry name" value="PBP_domain"/>
</dbReference>
<dbReference type="SUPFAM" id="SSF53850">
    <property type="entry name" value="Periplasmic binding protein-like II"/>
    <property type="match status" value="1"/>
</dbReference>
<reference evidence="3 4" key="1">
    <citation type="submission" date="2020-07" db="EMBL/GenBank/DDBJ databases">
        <title>Genomic Encyclopedia of Type Strains, Phase IV (KMG-IV): sequencing the most valuable type-strain genomes for metagenomic binning, comparative biology and taxonomic classification.</title>
        <authorList>
            <person name="Goeker M."/>
        </authorList>
    </citation>
    <scope>NUCLEOTIDE SEQUENCE [LARGE SCALE GENOMIC DNA]</scope>
    <source>
        <strain evidence="3 4">DSM 17721</strain>
    </source>
</reference>
<dbReference type="RefSeq" id="WP_332309011.1">
    <property type="nucleotide sequence ID" value="NZ_JACDUS010000002.1"/>
</dbReference>
<comment type="caution">
    <text evidence="3">The sequence shown here is derived from an EMBL/GenBank/DDBJ whole genome shotgun (WGS) entry which is preliminary data.</text>
</comment>
<dbReference type="EMBL" id="JACDUS010000002">
    <property type="protein sequence ID" value="MBA2880550.1"/>
    <property type="molecule type" value="Genomic_DNA"/>
</dbReference>